<sequence>MKNVIRAMCVVILLLFALNCNDDDPIQYRLRTEASPEEGGTVSPASATYNKGTEVEIKATANDEYVFKNWSGDTSGDENPMKIMMTDDMVITAVFEKVQYTLNIEIVGEGSVEQKVIQAKTSTDYDSGTIVELTAVPEEEWVFVGWSGDHQGTSNPLTIEMNEAMSLTATFKKVEYTLNIDIEGNGTVQEEIVQAKSSSDYDSGTQVRLTAQPADEWQFVEWSGDLQGSENPITVTMDKPMSVTAKFMPENLEKVYVPDNNFEQALIDLRYDYTLDNYVYAESIKYVEELILGNKQIKDLTGIEGFVNLQKLVANNNELTSLIFTGNEFLDQIILNDNKLTELDLSALGFLKELNIAMNSLSCVSVNVTQLNQEKYSDKAVWWYDNGVYFSLDCNGSDDQLTYVPDDNFEQALIDLGIDDVLDDYVKTVIIINITELDLSSKNISDLTGIEEFRSLYTLDFSDNNISDVSGLENLNLLILLNCSNNDISSIPLDFGVKWGPYPPAPWLGSLNLSNNELSELNISGLNFFRTLDVRNNPLTCIEANENQLSYFEDFMENIEVDEGVIISLDCGN</sequence>
<feature type="domain" description="Bacterial repeat" evidence="4">
    <location>
        <begin position="32"/>
        <end position="98"/>
    </location>
</feature>
<evidence type="ECO:0000259" key="4">
    <source>
        <dbReference type="Pfam" id="PF18998"/>
    </source>
</evidence>
<dbReference type="EMBL" id="JBCDNA010000002">
    <property type="protein sequence ID" value="MEL4456522.1"/>
    <property type="molecule type" value="Genomic_DNA"/>
</dbReference>
<dbReference type="SUPFAM" id="SSF52058">
    <property type="entry name" value="L domain-like"/>
    <property type="match status" value="1"/>
</dbReference>
<dbReference type="InterPro" id="IPR044060">
    <property type="entry name" value="Bacterial_rp_domain"/>
</dbReference>
<accession>A0ABU9L4I9</accession>
<comment type="caution">
    <text evidence="5">The sequence shown here is derived from an EMBL/GenBank/DDBJ whole genome shotgun (WGS) entry which is preliminary data.</text>
</comment>
<feature type="domain" description="Bacterial repeat" evidence="4">
    <location>
        <begin position="100"/>
        <end position="174"/>
    </location>
</feature>
<evidence type="ECO:0000313" key="5">
    <source>
        <dbReference type="EMBL" id="MEL4456522.1"/>
    </source>
</evidence>
<evidence type="ECO:0000313" key="6">
    <source>
        <dbReference type="Proteomes" id="UP001474120"/>
    </source>
</evidence>
<keyword evidence="3" id="KW-0732">Signal</keyword>
<keyword evidence="2" id="KW-0677">Repeat</keyword>
<reference evidence="5 6" key="1">
    <citation type="submission" date="2024-04" db="EMBL/GenBank/DDBJ databases">
        <title>whole genome sequencing of Lutimonas vermicola strain IMCC1616.</title>
        <authorList>
            <person name="Bae S.S."/>
        </authorList>
    </citation>
    <scope>NUCLEOTIDE SEQUENCE [LARGE SCALE GENOMIC DNA]</scope>
    <source>
        <strain evidence="5 6">IMCC1616</strain>
    </source>
</reference>
<feature type="domain" description="Bacterial repeat" evidence="4">
    <location>
        <begin position="176"/>
        <end position="249"/>
    </location>
</feature>
<dbReference type="RefSeq" id="WP_342160668.1">
    <property type="nucleotide sequence ID" value="NZ_JBCDNA010000002.1"/>
</dbReference>
<keyword evidence="6" id="KW-1185">Reference proteome</keyword>
<proteinExistence type="predicted"/>
<dbReference type="InterPro" id="IPR050836">
    <property type="entry name" value="SDS22/Internalin_LRR"/>
</dbReference>
<dbReference type="Pfam" id="PF18998">
    <property type="entry name" value="Flg_new_2"/>
    <property type="match status" value="3"/>
</dbReference>
<dbReference type="PROSITE" id="PS51450">
    <property type="entry name" value="LRR"/>
    <property type="match status" value="1"/>
</dbReference>
<dbReference type="Gene3D" id="3.80.10.10">
    <property type="entry name" value="Ribonuclease Inhibitor"/>
    <property type="match status" value="2"/>
</dbReference>
<evidence type="ECO:0000256" key="1">
    <source>
        <dbReference type="ARBA" id="ARBA00022614"/>
    </source>
</evidence>
<organism evidence="5 6">
    <name type="scientific">Lutimonas vermicola</name>
    <dbReference type="NCBI Taxonomy" id="414288"/>
    <lineage>
        <taxon>Bacteria</taxon>
        <taxon>Pseudomonadati</taxon>
        <taxon>Bacteroidota</taxon>
        <taxon>Flavobacteriia</taxon>
        <taxon>Flavobacteriales</taxon>
        <taxon>Flavobacteriaceae</taxon>
        <taxon>Lutimonas</taxon>
    </lineage>
</organism>
<dbReference type="PANTHER" id="PTHR46652:SF3">
    <property type="entry name" value="LEUCINE-RICH REPEAT-CONTAINING PROTEIN 9"/>
    <property type="match status" value="1"/>
</dbReference>
<evidence type="ECO:0000256" key="3">
    <source>
        <dbReference type="SAM" id="SignalP"/>
    </source>
</evidence>
<keyword evidence="1" id="KW-0433">Leucine-rich repeat</keyword>
<dbReference type="Proteomes" id="UP001474120">
    <property type="component" value="Unassembled WGS sequence"/>
</dbReference>
<evidence type="ECO:0000256" key="2">
    <source>
        <dbReference type="ARBA" id="ARBA00022737"/>
    </source>
</evidence>
<protein>
    <submittedName>
        <fullName evidence="5">InlB B-repeat-containing protein</fullName>
    </submittedName>
</protein>
<name>A0ABU9L4I9_9FLAO</name>
<dbReference type="InterPro" id="IPR001611">
    <property type="entry name" value="Leu-rich_rpt"/>
</dbReference>
<gene>
    <name evidence="5" type="ORF">AABB81_11485</name>
</gene>
<feature type="chain" id="PRO_5045492008" evidence="3">
    <location>
        <begin position="23"/>
        <end position="573"/>
    </location>
</feature>
<dbReference type="PANTHER" id="PTHR46652">
    <property type="entry name" value="LEUCINE-RICH REPEAT AND IQ DOMAIN-CONTAINING PROTEIN 1-RELATED"/>
    <property type="match status" value="1"/>
</dbReference>
<feature type="signal peptide" evidence="3">
    <location>
        <begin position="1"/>
        <end position="22"/>
    </location>
</feature>
<dbReference type="InterPro" id="IPR032675">
    <property type="entry name" value="LRR_dom_sf"/>
</dbReference>